<feature type="region of interest" description="Disordered" evidence="1">
    <location>
        <begin position="1"/>
        <end position="22"/>
    </location>
</feature>
<evidence type="ECO:0000256" key="1">
    <source>
        <dbReference type="SAM" id="MobiDB-lite"/>
    </source>
</evidence>
<name>A0AA38GXT7_TAXCH</name>
<proteinExistence type="predicted"/>
<keyword evidence="3" id="KW-1185">Reference proteome</keyword>
<dbReference type="AlphaFoldDB" id="A0AA38GXT7"/>
<gene>
    <name evidence="2" type="ORF">KI387_003067</name>
</gene>
<feature type="non-terminal residue" evidence="2">
    <location>
        <position position="1"/>
    </location>
</feature>
<dbReference type="EMBL" id="JAHRHJ020000001">
    <property type="protein sequence ID" value="KAH9330959.1"/>
    <property type="molecule type" value="Genomic_DNA"/>
</dbReference>
<sequence>MVPSRAKPSRERAEATEPSRAEDVVRGIKDRRSCFPCRIWRAMYFWRTPWRNPNCARQRVLFGIFLTDF</sequence>
<dbReference type="Proteomes" id="UP000824469">
    <property type="component" value="Unassembled WGS sequence"/>
</dbReference>
<feature type="compositionally biased region" description="Basic and acidic residues" evidence="1">
    <location>
        <begin position="8"/>
        <end position="22"/>
    </location>
</feature>
<reference evidence="2 3" key="1">
    <citation type="journal article" date="2021" name="Nat. Plants">
        <title>The Taxus genome provides insights into paclitaxel biosynthesis.</title>
        <authorList>
            <person name="Xiong X."/>
            <person name="Gou J."/>
            <person name="Liao Q."/>
            <person name="Li Y."/>
            <person name="Zhou Q."/>
            <person name="Bi G."/>
            <person name="Li C."/>
            <person name="Du R."/>
            <person name="Wang X."/>
            <person name="Sun T."/>
            <person name="Guo L."/>
            <person name="Liang H."/>
            <person name="Lu P."/>
            <person name="Wu Y."/>
            <person name="Zhang Z."/>
            <person name="Ro D.K."/>
            <person name="Shang Y."/>
            <person name="Huang S."/>
            <person name="Yan J."/>
        </authorList>
    </citation>
    <scope>NUCLEOTIDE SEQUENCE [LARGE SCALE GENOMIC DNA]</scope>
    <source>
        <strain evidence="2">Ta-2019</strain>
    </source>
</reference>
<accession>A0AA38GXT7</accession>
<comment type="caution">
    <text evidence="2">The sequence shown here is derived from an EMBL/GenBank/DDBJ whole genome shotgun (WGS) entry which is preliminary data.</text>
</comment>
<evidence type="ECO:0000313" key="2">
    <source>
        <dbReference type="EMBL" id="KAH9330959.1"/>
    </source>
</evidence>
<protein>
    <submittedName>
        <fullName evidence="2">Uncharacterized protein</fullName>
    </submittedName>
</protein>
<organism evidence="2 3">
    <name type="scientific">Taxus chinensis</name>
    <name type="common">Chinese yew</name>
    <name type="synonym">Taxus wallichiana var. chinensis</name>
    <dbReference type="NCBI Taxonomy" id="29808"/>
    <lineage>
        <taxon>Eukaryota</taxon>
        <taxon>Viridiplantae</taxon>
        <taxon>Streptophyta</taxon>
        <taxon>Embryophyta</taxon>
        <taxon>Tracheophyta</taxon>
        <taxon>Spermatophyta</taxon>
        <taxon>Pinopsida</taxon>
        <taxon>Pinidae</taxon>
        <taxon>Conifers II</taxon>
        <taxon>Cupressales</taxon>
        <taxon>Taxaceae</taxon>
        <taxon>Taxus</taxon>
    </lineage>
</organism>
<evidence type="ECO:0000313" key="3">
    <source>
        <dbReference type="Proteomes" id="UP000824469"/>
    </source>
</evidence>